<feature type="domain" description="DXP reductoisomerase C-terminal" evidence="12">
    <location>
        <begin position="264"/>
        <end position="380"/>
    </location>
</feature>
<feature type="binding site" evidence="9">
    <location>
        <position position="208"/>
    </location>
    <ligand>
        <name>NADPH</name>
        <dbReference type="ChEBI" id="CHEBI:57783"/>
    </ligand>
</feature>
<comment type="cofactor">
    <cofactor evidence="9">
        <name>Mg(2+)</name>
        <dbReference type="ChEBI" id="CHEBI:18420"/>
    </cofactor>
    <cofactor evidence="9">
        <name>Mn(2+)</name>
        <dbReference type="ChEBI" id="CHEBI:29035"/>
    </cofactor>
</comment>
<dbReference type="Gene3D" id="1.10.1740.10">
    <property type="match status" value="1"/>
</dbReference>
<dbReference type="InterPro" id="IPR026877">
    <property type="entry name" value="DXPR_C"/>
</dbReference>
<dbReference type="AlphaFoldDB" id="A0A0L8ALA8"/>
<keyword evidence="3 9" id="KW-0479">Metal-binding</keyword>
<dbReference type="SUPFAM" id="SSF55347">
    <property type="entry name" value="Glyceraldehyde-3-phosphate dehydrogenase-like, C-terminal domain"/>
    <property type="match status" value="1"/>
</dbReference>
<evidence type="ECO:0000256" key="4">
    <source>
        <dbReference type="ARBA" id="ARBA00022857"/>
    </source>
</evidence>
<dbReference type="NCBIfam" id="TIGR00243">
    <property type="entry name" value="Dxr"/>
    <property type="match status" value="1"/>
</dbReference>
<dbReference type="InterPro" id="IPR036291">
    <property type="entry name" value="NAD(P)-bd_dom_sf"/>
</dbReference>
<feature type="binding site" evidence="9">
    <location>
        <position position="16"/>
    </location>
    <ligand>
        <name>NADPH</name>
        <dbReference type="ChEBI" id="CHEBI:57783"/>
    </ligand>
</feature>
<evidence type="ECO:0000313" key="13">
    <source>
        <dbReference type="EMBL" id="KOF03002.1"/>
    </source>
</evidence>
<evidence type="ECO:0000256" key="9">
    <source>
        <dbReference type="HAMAP-Rule" id="MF_00183"/>
    </source>
</evidence>
<dbReference type="GO" id="GO:0051484">
    <property type="term" value="P:isopentenyl diphosphate biosynthetic process, methylerythritol 4-phosphate pathway involved in terpenoid biosynthetic process"/>
    <property type="evidence" value="ECO:0007669"/>
    <property type="project" value="UniProtKB-ARBA"/>
</dbReference>
<gene>
    <name evidence="9" type="primary">dxr</name>
    <name evidence="13" type="ORF">OB69_09270</name>
</gene>
<dbReference type="Pfam" id="PF02670">
    <property type="entry name" value="DXP_reductoisom"/>
    <property type="match status" value="1"/>
</dbReference>
<dbReference type="NCBIfam" id="NF009114">
    <property type="entry name" value="PRK12464.1"/>
    <property type="match status" value="1"/>
</dbReference>
<dbReference type="GO" id="GO:0016853">
    <property type="term" value="F:isomerase activity"/>
    <property type="evidence" value="ECO:0007669"/>
    <property type="project" value="UniProtKB-KW"/>
</dbReference>
<feature type="binding site" evidence="9">
    <location>
        <position position="154"/>
    </location>
    <ligand>
        <name>1-deoxy-D-xylulose 5-phosphate</name>
        <dbReference type="ChEBI" id="CHEBI:57792"/>
    </ligand>
</feature>
<evidence type="ECO:0000313" key="14">
    <source>
        <dbReference type="Proteomes" id="UP000036908"/>
    </source>
</evidence>
<keyword evidence="4 9" id="KW-0521">NADP</keyword>
<evidence type="ECO:0000256" key="6">
    <source>
        <dbReference type="ARBA" id="ARBA00023211"/>
    </source>
</evidence>
<feature type="binding site" evidence="9">
    <location>
        <position position="202"/>
    </location>
    <ligand>
        <name>1-deoxy-D-xylulose 5-phosphate</name>
        <dbReference type="ChEBI" id="CHEBI:57792"/>
    </ligand>
</feature>
<evidence type="ECO:0000256" key="3">
    <source>
        <dbReference type="ARBA" id="ARBA00022723"/>
    </source>
</evidence>
<dbReference type="PANTHER" id="PTHR30525:SF0">
    <property type="entry name" value="1-DEOXY-D-XYLULOSE 5-PHOSPHATE REDUCTOISOMERASE, CHLOROPLASTIC"/>
    <property type="match status" value="1"/>
</dbReference>
<protein>
    <recommendedName>
        <fullName evidence="9">1-deoxy-D-xylulose 5-phosphate reductoisomerase</fullName>
        <shortName evidence="9">DXP reductoisomerase</shortName>
        <ecNumber evidence="9">1.1.1.267</ecNumber>
    </recommendedName>
    <alternativeName>
        <fullName evidence="9">1-deoxyxylulose-5-phosphate reductoisomerase</fullName>
    </alternativeName>
    <alternativeName>
        <fullName evidence="9">2-C-methyl-D-erythritol 4-phosphate synthase</fullName>
    </alternativeName>
</protein>
<keyword evidence="6 9" id="KW-0464">Manganese</keyword>
<feature type="binding site" evidence="9">
    <location>
        <position position="129"/>
    </location>
    <ligand>
        <name>NADPH</name>
        <dbReference type="ChEBI" id="CHEBI:57783"/>
    </ligand>
</feature>
<evidence type="ECO:0000259" key="10">
    <source>
        <dbReference type="Pfam" id="PF02670"/>
    </source>
</evidence>
<reference evidence="14" key="1">
    <citation type="submission" date="2014-11" db="EMBL/GenBank/DDBJ databases">
        <title>Genome sequencing of Roseivirga sp. D-25.</title>
        <authorList>
            <person name="Selvaratnam C."/>
            <person name="Thevarajoo S."/>
            <person name="Goh K.M."/>
            <person name="Eee R."/>
            <person name="Chan K.-G."/>
            <person name="Chong C.S."/>
        </authorList>
    </citation>
    <scope>NUCLEOTIDE SEQUENCE [LARGE SCALE GENOMIC DNA]</scope>
    <source>
        <strain evidence="14">D-25</strain>
    </source>
</reference>
<keyword evidence="13" id="KW-0413">Isomerase</keyword>
<dbReference type="GO" id="GO:0030145">
    <property type="term" value="F:manganese ion binding"/>
    <property type="evidence" value="ECO:0007669"/>
    <property type="project" value="TreeGrafter"/>
</dbReference>
<feature type="binding site" evidence="9">
    <location>
        <position position="224"/>
    </location>
    <ligand>
        <name>Mn(2+)</name>
        <dbReference type="ChEBI" id="CHEBI:29035"/>
    </ligand>
</feature>
<dbReference type="InterPro" id="IPR013512">
    <property type="entry name" value="DXP_reductoisomerase_N"/>
</dbReference>
<keyword evidence="5 9" id="KW-0560">Oxidoreductase</keyword>
<sequence>MEEIKKKHIAILGSTGSIGTQALEVIQANPDRFQVEVLTAQNNCDLLIEQAVTFKPNAVVIGNENHYDKVFDALDRLDIKVYAGENALSSVVQMDSIDLVLTALVGYAGLRPTIKAIESGKPIALANKETLVVAGELITALAEEYGVNIYPVDSEHSAIFQCLVGEFHNPIEKIILTASGGPFRGKDTNFLKTVTKEQALKHPNWDMGAKITIDSASLMNKGLEVIEAKWLFNLKQEQIEVIVHPQSIIHSIVQFEDGSMKAQMGLPDMKLPIQFAMTYPERIKTDFPRFDFLNYPALTFEQADTKTFRNLALAYEALKQGGNMACILNAANEVAVEKFLKDEISFLGMSDVVEACMQKVSFVKKPTYEDYVFTDEETRKIAFEHII</sequence>
<feature type="domain" description="1-deoxy-D-xylulose 5-phosphate reductoisomerase N-terminal" evidence="10">
    <location>
        <begin position="9"/>
        <end position="135"/>
    </location>
</feature>
<feature type="binding site" evidence="9">
    <location>
        <position position="18"/>
    </location>
    <ligand>
        <name>NADPH</name>
        <dbReference type="ChEBI" id="CHEBI:57783"/>
    </ligand>
</feature>
<feature type="binding site" evidence="9">
    <location>
        <position position="155"/>
    </location>
    <ligand>
        <name>1-deoxy-D-xylulose 5-phosphate</name>
        <dbReference type="ChEBI" id="CHEBI:57792"/>
    </ligand>
</feature>
<dbReference type="OrthoDB" id="9806546at2"/>
<keyword evidence="14" id="KW-1185">Reference proteome</keyword>
<feature type="binding site" evidence="9">
    <location>
        <position position="155"/>
    </location>
    <ligand>
        <name>Mn(2+)</name>
        <dbReference type="ChEBI" id="CHEBI:29035"/>
    </ligand>
</feature>
<evidence type="ECO:0000256" key="7">
    <source>
        <dbReference type="ARBA" id="ARBA00023229"/>
    </source>
</evidence>
<dbReference type="PATRIC" id="fig|1566026.4.peg.3691"/>
<keyword evidence="9" id="KW-0460">Magnesium</keyword>
<dbReference type="PIRSF" id="PIRSF006205">
    <property type="entry name" value="Dxp_reductismrs"/>
    <property type="match status" value="1"/>
</dbReference>
<comment type="pathway">
    <text evidence="1 9">Isoprenoid biosynthesis; isopentenyl diphosphate biosynthesis via DXP pathway; isopentenyl diphosphate from 1-deoxy-D-xylulose 5-phosphate: step 1/6.</text>
</comment>
<feature type="binding site" evidence="9">
    <location>
        <position position="128"/>
    </location>
    <ligand>
        <name>1-deoxy-D-xylulose 5-phosphate</name>
        <dbReference type="ChEBI" id="CHEBI:57792"/>
    </ligand>
</feature>
<evidence type="ECO:0000256" key="8">
    <source>
        <dbReference type="ARBA" id="ARBA00048543"/>
    </source>
</evidence>
<dbReference type="PANTHER" id="PTHR30525">
    <property type="entry name" value="1-DEOXY-D-XYLULOSE 5-PHOSPHATE REDUCTOISOMERASE"/>
    <property type="match status" value="1"/>
</dbReference>
<accession>A0A0L8ALA8</accession>
<feature type="binding site" evidence="9">
    <location>
        <position position="17"/>
    </location>
    <ligand>
        <name>NADPH</name>
        <dbReference type="ChEBI" id="CHEBI:57783"/>
    </ligand>
</feature>
<feature type="binding site" evidence="9">
    <location>
        <position position="221"/>
    </location>
    <ligand>
        <name>1-deoxy-D-xylulose 5-phosphate</name>
        <dbReference type="ChEBI" id="CHEBI:57792"/>
    </ligand>
</feature>
<comment type="similarity">
    <text evidence="2 9">Belongs to the DXR family.</text>
</comment>
<comment type="caution">
    <text evidence="9">Lacks conserved residue(s) required for the propagation of feature annotation.</text>
</comment>
<feature type="binding site" evidence="9">
    <location>
        <position position="15"/>
    </location>
    <ligand>
        <name>NADPH</name>
        <dbReference type="ChEBI" id="CHEBI:57783"/>
    </ligand>
</feature>
<proteinExistence type="inferred from homology"/>
<dbReference type="RefSeq" id="WP_053223437.1">
    <property type="nucleotide sequence ID" value="NZ_JSVA01000009.1"/>
</dbReference>
<dbReference type="Proteomes" id="UP000036908">
    <property type="component" value="Unassembled WGS sequence"/>
</dbReference>
<feature type="binding site" evidence="9">
    <location>
        <position position="153"/>
    </location>
    <ligand>
        <name>Mn(2+)</name>
        <dbReference type="ChEBI" id="CHEBI:29035"/>
    </ligand>
</feature>
<dbReference type="Pfam" id="PF08436">
    <property type="entry name" value="DXP_redisom_C"/>
    <property type="match status" value="1"/>
</dbReference>
<name>A0A0L8ALA8_9BACT</name>
<dbReference type="EC" id="1.1.1.267" evidence="9"/>
<comment type="catalytic activity">
    <reaction evidence="8">
        <text>2-C-methyl-D-erythritol 4-phosphate + NADP(+) = 1-deoxy-D-xylulose 5-phosphate + NADPH + H(+)</text>
        <dbReference type="Rhea" id="RHEA:13717"/>
        <dbReference type="ChEBI" id="CHEBI:15378"/>
        <dbReference type="ChEBI" id="CHEBI:57783"/>
        <dbReference type="ChEBI" id="CHEBI:57792"/>
        <dbReference type="ChEBI" id="CHEBI:58262"/>
        <dbReference type="ChEBI" id="CHEBI:58349"/>
        <dbReference type="EC" id="1.1.1.267"/>
    </reaction>
    <physiologicalReaction direction="right-to-left" evidence="8">
        <dbReference type="Rhea" id="RHEA:13719"/>
    </physiologicalReaction>
</comment>
<dbReference type="Pfam" id="PF13288">
    <property type="entry name" value="DXPR_C"/>
    <property type="match status" value="1"/>
</dbReference>
<evidence type="ECO:0000256" key="1">
    <source>
        <dbReference type="ARBA" id="ARBA00005094"/>
    </source>
</evidence>
<evidence type="ECO:0000256" key="2">
    <source>
        <dbReference type="ARBA" id="ARBA00006825"/>
    </source>
</evidence>
<dbReference type="InterPro" id="IPR036169">
    <property type="entry name" value="DXPR_C_sf"/>
</dbReference>
<comment type="caution">
    <text evidence="13">The sequence shown here is derived from an EMBL/GenBank/DDBJ whole genome shotgun (WGS) entry which is preliminary data.</text>
</comment>
<dbReference type="EMBL" id="JSVA01000009">
    <property type="protein sequence ID" value="KOF03002.1"/>
    <property type="molecule type" value="Genomic_DNA"/>
</dbReference>
<dbReference type="GO" id="GO:0030604">
    <property type="term" value="F:1-deoxy-D-xylulose-5-phosphate reductoisomerase activity"/>
    <property type="evidence" value="ECO:0007669"/>
    <property type="project" value="UniProtKB-UniRule"/>
</dbReference>
<dbReference type="InterPro" id="IPR013644">
    <property type="entry name" value="DXP_reductoisomerase_C"/>
</dbReference>
<feature type="binding site" evidence="9">
    <location>
        <position position="43"/>
    </location>
    <ligand>
        <name>NADPH</name>
        <dbReference type="ChEBI" id="CHEBI:57783"/>
    </ligand>
</feature>
<dbReference type="GO" id="GO:0070402">
    <property type="term" value="F:NADPH binding"/>
    <property type="evidence" value="ECO:0007669"/>
    <property type="project" value="InterPro"/>
</dbReference>
<keyword evidence="7 9" id="KW-0414">Isoprene biosynthesis</keyword>
<dbReference type="InterPro" id="IPR003821">
    <property type="entry name" value="DXP_reductoisomerase"/>
</dbReference>
<feature type="domain" description="1-deoxy-D-xylulose 5-phosphate reductoisomerase C-terminal" evidence="11">
    <location>
        <begin position="149"/>
        <end position="232"/>
    </location>
</feature>
<dbReference type="SUPFAM" id="SSF69055">
    <property type="entry name" value="1-deoxy-D-xylulose-5-phosphate reductoisomerase, C-terminal domain"/>
    <property type="match status" value="1"/>
</dbReference>
<evidence type="ECO:0000259" key="12">
    <source>
        <dbReference type="Pfam" id="PF13288"/>
    </source>
</evidence>
<dbReference type="HAMAP" id="MF_00183">
    <property type="entry name" value="DXP_reductoisom"/>
    <property type="match status" value="1"/>
</dbReference>
<evidence type="ECO:0000256" key="5">
    <source>
        <dbReference type="ARBA" id="ARBA00023002"/>
    </source>
</evidence>
<organism evidence="13 14">
    <name type="scientific">Roseivirga seohaensis subsp. aquiponti</name>
    <dbReference type="NCBI Taxonomy" id="1566026"/>
    <lineage>
        <taxon>Bacteria</taxon>
        <taxon>Pseudomonadati</taxon>
        <taxon>Bacteroidota</taxon>
        <taxon>Cytophagia</taxon>
        <taxon>Cytophagales</taxon>
        <taxon>Roseivirgaceae</taxon>
        <taxon>Roseivirga</taxon>
    </lineage>
</organism>
<feature type="binding site" evidence="9">
    <location>
        <position position="127"/>
    </location>
    <ligand>
        <name>NADPH</name>
        <dbReference type="ChEBI" id="CHEBI:57783"/>
    </ligand>
</feature>
<dbReference type="Gene3D" id="3.40.50.720">
    <property type="entry name" value="NAD(P)-binding Rossmann-like Domain"/>
    <property type="match status" value="1"/>
</dbReference>
<dbReference type="FunFam" id="3.40.50.720:FF:000045">
    <property type="entry name" value="1-deoxy-D-xylulose 5-phosphate reductoisomerase"/>
    <property type="match status" value="1"/>
</dbReference>
<dbReference type="SUPFAM" id="SSF51735">
    <property type="entry name" value="NAD(P)-binding Rossmann-fold domains"/>
    <property type="match status" value="1"/>
</dbReference>
<comment type="function">
    <text evidence="9">Catalyzes the NADPH-dependent rearrangement and reduction of 1-deoxy-D-xylulose-5-phosphate (DXP) to 2-C-methyl-D-erythritol 4-phosphate (MEP).</text>
</comment>
<feature type="binding site" evidence="9">
    <location>
        <position position="220"/>
    </location>
    <ligand>
        <name>1-deoxy-D-xylulose 5-phosphate</name>
        <dbReference type="ChEBI" id="CHEBI:57792"/>
    </ligand>
</feature>
<evidence type="ECO:0000259" key="11">
    <source>
        <dbReference type="Pfam" id="PF08436"/>
    </source>
</evidence>
<feature type="binding site" evidence="9">
    <location>
        <position position="179"/>
    </location>
    <ligand>
        <name>1-deoxy-D-xylulose 5-phosphate</name>
        <dbReference type="ChEBI" id="CHEBI:57792"/>
    </ligand>
</feature>
<feature type="binding site" evidence="9">
    <location>
        <position position="224"/>
    </location>
    <ligand>
        <name>1-deoxy-D-xylulose 5-phosphate</name>
        <dbReference type="ChEBI" id="CHEBI:57792"/>
    </ligand>
</feature>
<feature type="binding site" evidence="9">
    <location>
        <position position="215"/>
    </location>
    <ligand>
        <name>1-deoxy-D-xylulose 5-phosphate</name>
        <dbReference type="ChEBI" id="CHEBI:57792"/>
    </ligand>
</feature>
<dbReference type="UniPathway" id="UPA00056">
    <property type="reaction ID" value="UER00092"/>
</dbReference>